<protein>
    <submittedName>
        <fullName evidence="2">Uncharacterized protein</fullName>
    </submittedName>
</protein>
<proteinExistence type="predicted"/>
<evidence type="ECO:0000313" key="2">
    <source>
        <dbReference type="EnsemblPlants" id="MELO3C018486.2.1"/>
    </source>
</evidence>
<feature type="compositionally biased region" description="Basic residues" evidence="1">
    <location>
        <begin position="62"/>
        <end position="71"/>
    </location>
</feature>
<sequence>MREAENLMLGARIARRKNELRAQGLVVGQSVRENRVVDDGREGGITGGMEREEVDKKYESHQRRRHIRDKD</sequence>
<dbReference type="Gramene" id="MELO3C018486.2.1">
    <property type="protein sequence ID" value="MELO3C018486.2.1"/>
    <property type="gene ID" value="MELO3C018486.2"/>
</dbReference>
<feature type="compositionally biased region" description="Basic and acidic residues" evidence="1">
    <location>
        <begin position="49"/>
        <end position="61"/>
    </location>
</feature>
<evidence type="ECO:0000256" key="1">
    <source>
        <dbReference type="SAM" id="MobiDB-lite"/>
    </source>
</evidence>
<feature type="region of interest" description="Disordered" evidence="1">
    <location>
        <begin position="38"/>
        <end position="71"/>
    </location>
</feature>
<dbReference type="AlphaFoldDB" id="A0A9I9DHG2"/>
<organism evidence="2">
    <name type="scientific">Cucumis melo</name>
    <name type="common">Muskmelon</name>
    <dbReference type="NCBI Taxonomy" id="3656"/>
    <lineage>
        <taxon>Eukaryota</taxon>
        <taxon>Viridiplantae</taxon>
        <taxon>Streptophyta</taxon>
        <taxon>Embryophyta</taxon>
        <taxon>Tracheophyta</taxon>
        <taxon>Spermatophyta</taxon>
        <taxon>Magnoliopsida</taxon>
        <taxon>eudicotyledons</taxon>
        <taxon>Gunneridae</taxon>
        <taxon>Pentapetalae</taxon>
        <taxon>rosids</taxon>
        <taxon>fabids</taxon>
        <taxon>Cucurbitales</taxon>
        <taxon>Cucurbitaceae</taxon>
        <taxon>Benincaseae</taxon>
        <taxon>Cucumis</taxon>
    </lineage>
</organism>
<name>A0A9I9DHG2_CUCME</name>
<reference evidence="2" key="1">
    <citation type="submission" date="2023-03" db="UniProtKB">
        <authorList>
            <consortium name="EnsemblPlants"/>
        </authorList>
    </citation>
    <scope>IDENTIFICATION</scope>
</reference>
<accession>A0A9I9DHG2</accession>
<dbReference type="EnsemblPlants" id="MELO3C018486.2.1">
    <property type="protein sequence ID" value="MELO3C018486.2.1"/>
    <property type="gene ID" value="MELO3C018486.2"/>
</dbReference>